<gene>
    <name evidence="5" type="ORF">HED64_05275</name>
</gene>
<keyword evidence="6" id="KW-1185">Reference proteome</keyword>
<dbReference type="PIRSF" id="PIRSF006232">
    <property type="entry name" value="Pirin"/>
    <property type="match status" value="1"/>
</dbReference>
<evidence type="ECO:0000313" key="6">
    <source>
        <dbReference type="Proteomes" id="UP000746595"/>
    </source>
</evidence>
<evidence type="ECO:0000259" key="3">
    <source>
        <dbReference type="Pfam" id="PF02678"/>
    </source>
</evidence>
<evidence type="ECO:0000313" key="5">
    <source>
        <dbReference type="EMBL" id="NKG20125.1"/>
    </source>
</evidence>
<reference evidence="5 6" key="1">
    <citation type="submission" date="2020-04" db="EMBL/GenBank/DDBJ databases">
        <title>Paeniglutamicibacter sp. ANT13_2, a novel actinomycete isolated from sediment in Antarctica.</title>
        <authorList>
            <person name="Sakdapetsiri C."/>
            <person name="Pinyakong O."/>
        </authorList>
    </citation>
    <scope>NUCLEOTIDE SEQUENCE [LARGE SCALE GENOMIC DNA]</scope>
    <source>
        <strain evidence="5 6">ANT13_2</strain>
    </source>
</reference>
<dbReference type="CDD" id="cd02247">
    <property type="entry name" value="cupin_pirin_C"/>
    <property type="match status" value="1"/>
</dbReference>
<evidence type="ECO:0000256" key="1">
    <source>
        <dbReference type="ARBA" id="ARBA00008416"/>
    </source>
</evidence>
<dbReference type="Pfam" id="PF02678">
    <property type="entry name" value="Pirin"/>
    <property type="match status" value="1"/>
</dbReference>
<protein>
    <submittedName>
        <fullName evidence="5">Pirin family protein</fullName>
    </submittedName>
</protein>
<dbReference type="InterPro" id="IPR011051">
    <property type="entry name" value="RmlC_Cupin_sf"/>
</dbReference>
<dbReference type="SUPFAM" id="SSF51182">
    <property type="entry name" value="RmlC-like cupins"/>
    <property type="match status" value="1"/>
</dbReference>
<dbReference type="PANTHER" id="PTHR13903:SF8">
    <property type="entry name" value="PIRIN"/>
    <property type="match status" value="1"/>
</dbReference>
<comment type="caution">
    <text evidence="5">The sequence shown here is derived from an EMBL/GenBank/DDBJ whole genome shotgun (WGS) entry which is preliminary data.</text>
</comment>
<sequence>MSNLEAAPDELVCGADAQCAGIELLSPRNVPLGGPRAMDVRRTLPQKQRSLIGAWCFLDHYGPDPVGDSGGMAVPRHPHTGLQTISWLFTGEIEHRDSAGFHAMVRPGEVNLMTAGRGISHSEFSTPETTVLHGAQLWVALPDDARHMEPTFAHHRPEPLTGSGWVVSVFLGHLTVRNPAGLDQFSASPIKTHTELLGAEVRLEPGTSITVALNAHHEHGLLVDSGDLNLDADHVPVDHLAYLPAGTPEITLTAGTEPVLALLIGGEPLNEQILMWWNFVGRTHEEVVEYRRAWQSEIGAEGTLSGTRRFGDFPTDQPAALPAPVLPSVRLRPRD</sequence>
<dbReference type="InterPro" id="IPR008778">
    <property type="entry name" value="Pirin_C_dom"/>
</dbReference>
<dbReference type="InterPro" id="IPR014710">
    <property type="entry name" value="RmlC-like_jellyroll"/>
</dbReference>
<feature type="domain" description="Pirin C-terminal" evidence="4">
    <location>
        <begin position="199"/>
        <end position="296"/>
    </location>
</feature>
<dbReference type="EMBL" id="JAAWVT010000001">
    <property type="protein sequence ID" value="NKG20125.1"/>
    <property type="molecule type" value="Genomic_DNA"/>
</dbReference>
<feature type="domain" description="Pirin N-terminal" evidence="3">
    <location>
        <begin position="39"/>
        <end position="139"/>
    </location>
</feature>
<accession>A0ABX1G1M1</accession>
<dbReference type="Proteomes" id="UP000746595">
    <property type="component" value="Unassembled WGS sequence"/>
</dbReference>
<organism evidence="5 6">
    <name type="scientific">Paeniglutamicibacter terrestris</name>
    <dbReference type="NCBI Taxonomy" id="2723403"/>
    <lineage>
        <taxon>Bacteria</taxon>
        <taxon>Bacillati</taxon>
        <taxon>Actinomycetota</taxon>
        <taxon>Actinomycetes</taxon>
        <taxon>Micrococcales</taxon>
        <taxon>Micrococcaceae</taxon>
        <taxon>Paeniglutamicibacter</taxon>
    </lineage>
</organism>
<dbReference type="Gene3D" id="2.60.120.10">
    <property type="entry name" value="Jelly Rolls"/>
    <property type="match status" value="2"/>
</dbReference>
<dbReference type="CDD" id="cd02909">
    <property type="entry name" value="cupin_pirin_N"/>
    <property type="match status" value="1"/>
</dbReference>
<proteinExistence type="inferred from homology"/>
<comment type="similarity">
    <text evidence="1 2">Belongs to the pirin family.</text>
</comment>
<dbReference type="RefSeq" id="WP_168150988.1">
    <property type="nucleotide sequence ID" value="NZ_JAAWVT010000001.1"/>
</dbReference>
<dbReference type="PANTHER" id="PTHR13903">
    <property type="entry name" value="PIRIN-RELATED"/>
    <property type="match status" value="1"/>
</dbReference>
<dbReference type="InterPro" id="IPR012093">
    <property type="entry name" value="Pirin"/>
</dbReference>
<evidence type="ECO:0000256" key="2">
    <source>
        <dbReference type="RuleBase" id="RU003457"/>
    </source>
</evidence>
<name>A0ABX1G1M1_9MICC</name>
<evidence type="ECO:0000259" key="4">
    <source>
        <dbReference type="Pfam" id="PF05726"/>
    </source>
</evidence>
<dbReference type="InterPro" id="IPR003829">
    <property type="entry name" value="Pirin_N_dom"/>
</dbReference>
<dbReference type="Pfam" id="PF05726">
    <property type="entry name" value="Pirin_C"/>
    <property type="match status" value="1"/>
</dbReference>